<evidence type="ECO:0000259" key="4">
    <source>
        <dbReference type="Pfam" id="PF13407"/>
    </source>
</evidence>
<reference evidence="6" key="2">
    <citation type="submission" date="2011-06" db="EMBL/GenBank/DDBJ databases">
        <title>The complete genome sequence of Alicyclobacillus acidocaldarius sp. Tc-4-1.</title>
        <authorList>
            <person name="Chen Y."/>
            <person name="He Y."/>
            <person name="Dong Z."/>
            <person name="Hu S."/>
        </authorList>
    </citation>
    <scope>NUCLEOTIDE SEQUENCE [LARGE SCALE GENOMIC DNA]</scope>
    <source>
        <strain evidence="6">Tc-4-1</strain>
    </source>
</reference>
<accession>F8IDY4</accession>
<proteinExistence type="inferred from homology"/>
<dbReference type="InterPro" id="IPR028082">
    <property type="entry name" value="Peripla_BP_I"/>
</dbReference>
<dbReference type="eggNOG" id="COG1879">
    <property type="taxonomic scope" value="Bacteria"/>
</dbReference>
<dbReference type="Proteomes" id="UP000000292">
    <property type="component" value="Chromosome"/>
</dbReference>
<name>F8IDY4_ALIAT</name>
<dbReference type="HOGENOM" id="CLU_037628_3_3_9"/>
<evidence type="ECO:0000256" key="1">
    <source>
        <dbReference type="ARBA" id="ARBA00004196"/>
    </source>
</evidence>
<comment type="subcellular location">
    <subcellularLocation>
        <location evidence="1">Cell envelope</location>
    </subcellularLocation>
</comment>
<dbReference type="PANTHER" id="PTHR46847:SF1">
    <property type="entry name" value="D-ALLOSE-BINDING PERIPLASMIC PROTEIN-RELATED"/>
    <property type="match status" value="1"/>
</dbReference>
<evidence type="ECO:0000313" key="6">
    <source>
        <dbReference type="Proteomes" id="UP000000292"/>
    </source>
</evidence>
<protein>
    <submittedName>
        <fullName evidence="5">Periplasmic binding protein/LacI transcriptional regulator</fullName>
    </submittedName>
</protein>
<dbReference type="AlphaFoldDB" id="F8IDY4"/>
<dbReference type="PANTHER" id="PTHR46847">
    <property type="entry name" value="D-ALLOSE-BINDING PERIPLASMIC PROTEIN-RELATED"/>
    <property type="match status" value="1"/>
</dbReference>
<dbReference type="EMBL" id="CP002902">
    <property type="protein sequence ID" value="AEJ42638.1"/>
    <property type="molecule type" value="Genomic_DNA"/>
</dbReference>
<dbReference type="STRING" id="1048834.TC41_0680"/>
<gene>
    <name evidence="5" type="primary">rbsB</name>
    <name evidence="5" type="ordered locus">TC41_0680</name>
</gene>
<dbReference type="GO" id="GO:0030313">
    <property type="term" value="C:cell envelope"/>
    <property type="evidence" value="ECO:0007669"/>
    <property type="project" value="UniProtKB-SubCell"/>
</dbReference>
<dbReference type="Pfam" id="PF13407">
    <property type="entry name" value="Peripla_BP_4"/>
    <property type="match status" value="1"/>
</dbReference>
<comment type="similarity">
    <text evidence="2">Belongs to the bacterial solute-binding protein 2 family.</text>
</comment>
<dbReference type="KEGG" id="aad:TC41_0680"/>
<reference evidence="5 6" key="1">
    <citation type="journal article" date="2011" name="J. Bacteriol.">
        <title>Complete Genome Sequence of Alicyclobacillus acidocaldarius Strain Tc-4-1.</title>
        <authorList>
            <person name="Chen Y."/>
            <person name="He Y."/>
            <person name="Zhang B."/>
            <person name="Yang J."/>
            <person name="Li W."/>
            <person name="Dong Z."/>
            <person name="Hu S."/>
        </authorList>
    </citation>
    <scope>NUCLEOTIDE SEQUENCE [LARGE SCALE GENOMIC DNA]</scope>
    <source>
        <strain evidence="5 6">Tc-4-1</strain>
    </source>
</reference>
<feature type="domain" description="Periplasmic binding protein" evidence="4">
    <location>
        <begin position="8"/>
        <end position="225"/>
    </location>
</feature>
<evidence type="ECO:0000256" key="3">
    <source>
        <dbReference type="ARBA" id="ARBA00022729"/>
    </source>
</evidence>
<evidence type="ECO:0000313" key="5">
    <source>
        <dbReference type="EMBL" id="AEJ42638.1"/>
    </source>
</evidence>
<keyword evidence="3" id="KW-0732">Signal</keyword>
<dbReference type="SUPFAM" id="SSF53822">
    <property type="entry name" value="Periplasmic binding protein-like I"/>
    <property type="match status" value="1"/>
</dbReference>
<evidence type="ECO:0000256" key="2">
    <source>
        <dbReference type="ARBA" id="ARBA00007639"/>
    </source>
</evidence>
<dbReference type="Gene3D" id="3.40.50.2300">
    <property type="match status" value="2"/>
</dbReference>
<dbReference type="InterPro" id="IPR025997">
    <property type="entry name" value="SBP_2_dom"/>
</dbReference>
<sequence>MTFEAPATETDLTTQLSMFNNAVTAHVDGIILAAQNPSALVGPVEHAEKQGIPVVTVDSGVSPNVSDCFLATNNIAAAEAIAQYAAQKVHGKGQYAIIDFNQESSTGIQRPQGWQLGMKKYPGLKFVGMQLCNNSIATAEAEAETFLHAHPNINLMFGANDRCVLGIANAIQAMGLKGKVFVAGFDADMGEVGDIKSGLINAAILQYPYQMGYEAVEELVAIKHGQHVPKQIDTPYMLVTTQNVNSPAAVKAISQYIQGYKG</sequence>
<dbReference type="GO" id="GO:0030246">
    <property type="term" value="F:carbohydrate binding"/>
    <property type="evidence" value="ECO:0007669"/>
    <property type="project" value="UniProtKB-ARBA"/>
</dbReference>
<organism evidence="5 6">
    <name type="scientific">Alicyclobacillus acidocaldarius (strain Tc-4-1)</name>
    <name type="common">Bacillus acidocaldarius</name>
    <dbReference type="NCBI Taxonomy" id="1048834"/>
    <lineage>
        <taxon>Bacteria</taxon>
        <taxon>Bacillati</taxon>
        <taxon>Bacillota</taxon>
        <taxon>Bacilli</taxon>
        <taxon>Bacillales</taxon>
        <taxon>Alicyclobacillaceae</taxon>
        <taxon>Alicyclobacillus</taxon>
    </lineage>
</organism>